<protein>
    <submittedName>
        <fullName evidence="2">Uncharacterized protein</fullName>
    </submittedName>
</protein>
<dbReference type="Proteomes" id="UP001595444">
    <property type="component" value="Unassembled WGS sequence"/>
</dbReference>
<gene>
    <name evidence="2" type="ORF">ACFOKA_06335</name>
</gene>
<organism evidence="2 3">
    <name type="scientific">Kordiimonas pumila</name>
    <dbReference type="NCBI Taxonomy" id="2161677"/>
    <lineage>
        <taxon>Bacteria</taxon>
        <taxon>Pseudomonadati</taxon>
        <taxon>Pseudomonadota</taxon>
        <taxon>Alphaproteobacteria</taxon>
        <taxon>Kordiimonadales</taxon>
        <taxon>Kordiimonadaceae</taxon>
        <taxon>Kordiimonas</taxon>
    </lineage>
</organism>
<proteinExistence type="predicted"/>
<evidence type="ECO:0000313" key="3">
    <source>
        <dbReference type="Proteomes" id="UP001595444"/>
    </source>
</evidence>
<sequence>MYKPMRIRSDANPPTNMPLPDMGSVPKTNIEIRLSAEKKDADYAVMFVAGTQGRIVESSEELTDNIGGYELFLKALISDAHEAYLEVDRLGVYDCIWVRKLNTTEVLLQIYELGYGESGREDDEFPSLMYVEAVVGYRKLVWELYTSFITLPKVAKSFVQNILPSPICFPEVEKWLGMEHEADWHRYPDDIYGDEPMGTPWAR</sequence>
<comment type="caution">
    <text evidence="2">The sequence shown here is derived from an EMBL/GenBank/DDBJ whole genome shotgun (WGS) entry which is preliminary data.</text>
</comment>
<accession>A0ABV7D3C4</accession>
<dbReference type="RefSeq" id="WP_194214281.1">
    <property type="nucleotide sequence ID" value="NZ_CP061205.1"/>
</dbReference>
<dbReference type="EMBL" id="JBHRSL010000003">
    <property type="protein sequence ID" value="MFC3051516.1"/>
    <property type="molecule type" value="Genomic_DNA"/>
</dbReference>
<keyword evidence="3" id="KW-1185">Reference proteome</keyword>
<reference evidence="3" key="1">
    <citation type="journal article" date="2019" name="Int. J. Syst. Evol. Microbiol.">
        <title>The Global Catalogue of Microorganisms (GCM) 10K type strain sequencing project: providing services to taxonomists for standard genome sequencing and annotation.</title>
        <authorList>
            <consortium name="The Broad Institute Genomics Platform"/>
            <consortium name="The Broad Institute Genome Sequencing Center for Infectious Disease"/>
            <person name="Wu L."/>
            <person name="Ma J."/>
        </authorList>
    </citation>
    <scope>NUCLEOTIDE SEQUENCE [LARGE SCALE GENOMIC DNA]</scope>
    <source>
        <strain evidence="3">KCTC 62164</strain>
    </source>
</reference>
<evidence type="ECO:0000256" key="1">
    <source>
        <dbReference type="SAM" id="MobiDB-lite"/>
    </source>
</evidence>
<name>A0ABV7D3C4_9PROT</name>
<feature type="region of interest" description="Disordered" evidence="1">
    <location>
        <begin position="1"/>
        <end position="22"/>
    </location>
</feature>
<evidence type="ECO:0000313" key="2">
    <source>
        <dbReference type="EMBL" id="MFC3051516.1"/>
    </source>
</evidence>